<evidence type="ECO:0000313" key="1">
    <source>
        <dbReference type="EMBL" id="MBK1666551.1"/>
    </source>
</evidence>
<dbReference type="Proteomes" id="UP001296873">
    <property type="component" value="Unassembled WGS sequence"/>
</dbReference>
<evidence type="ECO:0000313" key="2">
    <source>
        <dbReference type="Proteomes" id="UP001296873"/>
    </source>
</evidence>
<gene>
    <name evidence="1" type="ORF">CKO28_00655</name>
</gene>
<sequence length="409" mass="44391">MSVPLQKSSIKALARHLRDELGLDTETGRKVHDAIAHGLGYKSYGALKAHLEASTATPVPHLAAEPVVTVDQALACLEREEEIAISTVGTGEVAAHIFNNEDAEDGPTDNQYDRAYDWMQENRGELEAAMHLACQRVLEELIQDRPPETPSSAPNLQRFRNGPPSHYVLIRVFETARKHLMAPTGPGAGDRIIPVIADSDEEALLLGEWAFKLRMRMPDPENYALQIGLIERDAALQRPHAIMAGGTVIGFQFADADGLCVNDEGEAAAIWDLADYEVLSGAAVETAFIWTARDGAVSLQEVHPGDIQQAAFVTEIAPHDPRTPIGVQLLRPDGTVVHGTPEDPLGLPEGAVLSGPAIEAAREIVRRRRTFVAAPVYPGEVAAPRTISNAGDLAELRNILPDWLQDRRS</sequence>
<organism evidence="1 2">
    <name type="scientific">Rhodovibrio sodomensis</name>
    <dbReference type="NCBI Taxonomy" id="1088"/>
    <lineage>
        <taxon>Bacteria</taxon>
        <taxon>Pseudomonadati</taxon>
        <taxon>Pseudomonadota</taxon>
        <taxon>Alphaproteobacteria</taxon>
        <taxon>Rhodospirillales</taxon>
        <taxon>Rhodovibrionaceae</taxon>
        <taxon>Rhodovibrio</taxon>
    </lineage>
</organism>
<dbReference type="EMBL" id="NRRL01000001">
    <property type="protein sequence ID" value="MBK1666551.1"/>
    <property type="molecule type" value="Genomic_DNA"/>
</dbReference>
<protein>
    <submittedName>
        <fullName evidence="1">Uncharacterized protein</fullName>
    </submittedName>
</protein>
<name>A0ABS1D9A1_9PROT</name>
<keyword evidence="2" id="KW-1185">Reference proteome</keyword>
<reference evidence="1 2" key="1">
    <citation type="journal article" date="2020" name="Microorganisms">
        <title>Osmotic Adaptation and Compatible Solute Biosynthesis of Phototrophic Bacteria as Revealed from Genome Analyses.</title>
        <authorList>
            <person name="Imhoff J.F."/>
            <person name="Rahn T."/>
            <person name="Kunzel S."/>
            <person name="Keller A."/>
            <person name="Neulinger S.C."/>
        </authorList>
    </citation>
    <scope>NUCLEOTIDE SEQUENCE [LARGE SCALE GENOMIC DNA]</scope>
    <source>
        <strain evidence="1 2">DSM 9895</strain>
    </source>
</reference>
<accession>A0ABS1D9A1</accession>
<comment type="caution">
    <text evidence="1">The sequence shown here is derived from an EMBL/GenBank/DDBJ whole genome shotgun (WGS) entry which is preliminary data.</text>
</comment>
<dbReference type="RefSeq" id="WP_200338601.1">
    <property type="nucleotide sequence ID" value="NZ_NRRL01000001.1"/>
</dbReference>
<proteinExistence type="predicted"/>